<dbReference type="Pfam" id="PF00368">
    <property type="entry name" value="HMG-CoA_red"/>
    <property type="match status" value="1"/>
</dbReference>
<feature type="domain" description="Thiolase C-terminal" evidence="9">
    <location>
        <begin position="265"/>
        <end position="385"/>
    </location>
</feature>
<comment type="caution">
    <text evidence="11">The sequence shown here is derived from an EMBL/GenBank/DDBJ whole genome shotgun (WGS) entry which is preliminary data.</text>
</comment>
<dbReference type="Pfam" id="PF02803">
    <property type="entry name" value="Thiolase_C"/>
    <property type="match status" value="1"/>
</dbReference>
<dbReference type="InterPro" id="IPR004553">
    <property type="entry name" value="HMG_CoA_Rdtase_bac-typ"/>
</dbReference>
<organism evidence="11 12">
    <name type="scientific">Tetragenococcus koreensis</name>
    <dbReference type="NCBI Taxonomy" id="290335"/>
    <lineage>
        <taxon>Bacteria</taxon>
        <taxon>Bacillati</taxon>
        <taxon>Bacillota</taxon>
        <taxon>Bacilli</taxon>
        <taxon>Lactobacillales</taxon>
        <taxon>Enterococcaceae</taxon>
        <taxon>Tetragenococcus</taxon>
    </lineage>
</organism>
<evidence type="ECO:0000313" key="10">
    <source>
        <dbReference type="EMBL" id="GEQ48884.1"/>
    </source>
</evidence>
<dbReference type="EC" id="2.3.1.9" evidence="3"/>
<dbReference type="InterPro" id="IPR002202">
    <property type="entry name" value="HMG_CoA_Rdtase"/>
</dbReference>
<dbReference type="SUPFAM" id="SSF53901">
    <property type="entry name" value="Thiolase-like"/>
    <property type="match status" value="2"/>
</dbReference>
<dbReference type="NCBIfam" id="TIGR01930">
    <property type="entry name" value="AcCoA-C-Actrans"/>
    <property type="match status" value="1"/>
</dbReference>
<dbReference type="PROSITE" id="PS00098">
    <property type="entry name" value="THIOLASE_1"/>
    <property type="match status" value="1"/>
</dbReference>
<dbReference type="Pfam" id="PF00108">
    <property type="entry name" value="Thiolase_N"/>
    <property type="match status" value="1"/>
</dbReference>
<dbReference type="CDD" id="cd00751">
    <property type="entry name" value="thiolase"/>
    <property type="match status" value="1"/>
</dbReference>
<comment type="similarity">
    <text evidence="2">Belongs to the thiolase-like superfamily. Thiolase family.</text>
</comment>
<dbReference type="PROSITE" id="PS50065">
    <property type="entry name" value="HMG_COA_REDUCTASE_4"/>
    <property type="match status" value="1"/>
</dbReference>
<dbReference type="InterPro" id="IPR002155">
    <property type="entry name" value="Thiolase"/>
</dbReference>
<keyword evidence="5" id="KW-0560">Oxidoreductase</keyword>
<protein>
    <recommendedName>
        <fullName evidence="3">acetyl-CoA C-acetyltransferase</fullName>
        <ecNumber evidence="3">2.3.1.9</ecNumber>
    </recommendedName>
    <alternativeName>
        <fullName evidence="7">Acetoacetyl-CoA thiolase</fullName>
    </alternativeName>
</protein>
<proteinExistence type="inferred from homology"/>
<dbReference type="InterPro" id="IPR009029">
    <property type="entry name" value="HMG_CoA_Rdtase_sub-bd_dom_sf"/>
</dbReference>
<dbReference type="InterPro" id="IPR023076">
    <property type="entry name" value="HMG_CoA_Rdtase_CS"/>
</dbReference>
<dbReference type="PROSITE" id="PS00099">
    <property type="entry name" value="THIOLASE_3"/>
    <property type="match status" value="1"/>
</dbReference>
<dbReference type="InterPro" id="IPR020617">
    <property type="entry name" value="Thiolase_C"/>
</dbReference>
<dbReference type="InterPro" id="IPR020610">
    <property type="entry name" value="Thiolase_AS"/>
</dbReference>
<keyword evidence="6" id="KW-0012">Acyltransferase</keyword>
<dbReference type="Proteomes" id="UP000886607">
    <property type="component" value="Unassembled WGS sequence"/>
</dbReference>
<dbReference type="EMBL" id="BKBO01000008">
    <property type="protein sequence ID" value="GEQ48884.1"/>
    <property type="molecule type" value="Genomic_DNA"/>
</dbReference>
<reference evidence="11" key="2">
    <citation type="journal article" date="2020" name="Int. Dairy J.">
        <title>Lactic acid bacterial diversity in Brie cheese focusing on salt concentration and pH of isolation medium and characterisation of halophilic and alkaliphilic lactic acid bacterial isolates.</title>
        <authorList>
            <person name="Unno R."/>
            <person name="Matsutani M."/>
            <person name="Suzuki T."/>
            <person name="Kodama K."/>
            <person name="Matsushita H."/>
            <person name="Yamasato K."/>
            <person name="Koizumi Y."/>
            <person name="Ishikawa M."/>
        </authorList>
    </citation>
    <scope>NUCLEOTIDE SEQUENCE</scope>
    <source>
        <strain evidence="11">7C1</strain>
        <strain evidence="10">8C4</strain>
    </source>
</reference>
<gene>
    <name evidence="10" type="ORF">TK11N_07360</name>
    <name evidence="11" type="ORF">TK2N_08060</name>
</gene>
<dbReference type="InterPro" id="IPR020615">
    <property type="entry name" value="Thiolase_acyl_enz_int_AS"/>
</dbReference>
<evidence type="ECO:0000259" key="9">
    <source>
        <dbReference type="Pfam" id="PF02803"/>
    </source>
</evidence>
<dbReference type="InterPro" id="IPR023074">
    <property type="entry name" value="HMG_CoA_Rdtase_cat_sf"/>
</dbReference>
<dbReference type="FunFam" id="3.40.47.10:FF:000010">
    <property type="entry name" value="Acetyl-CoA acetyltransferase (Thiolase)"/>
    <property type="match status" value="1"/>
</dbReference>
<dbReference type="SUPFAM" id="SSF56542">
    <property type="entry name" value="Substrate-binding domain of HMG-CoA reductase"/>
    <property type="match status" value="1"/>
</dbReference>
<dbReference type="InterPro" id="IPR009023">
    <property type="entry name" value="HMG_CoA_Rdtase_NAD(P)-bd_sf"/>
</dbReference>
<evidence type="ECO:0000256" key="4">
    <source>
        <dbReference type="ARBA" id="ARBA00022679"/>
    </source>
</evidence>
<dbReference type="GO" id="GO:0004420">
    <property type="term" value="F:hydroxymethylglutaryl-CoA reductase (NADPH) activity"/>
    <property type="evidence" value="ECO:0007669"/>
    <property type="project" value="InterPro"/>
</dbReference>
<sequence>MEEVVIIDALRTPVGKYRGRLSQLSAVELGTAVTKELIDKNQKAASATKQVIFGNVLQAGNGQNPARQITLNSGLAEGVYASTINEVCGSGMKAIALAAQAIRLNEAEVVLAGGVESMSQAPYLSRYDQQEDTYSQPKPVMLSDGLTDVFSGKHMGLTAENVANKFNISRKMQDIFALRSQEKAAYAQENGYFSEEILPLHIDDEVVEKDEGVRKDTSLEKLAHLKPVFKPGGTVTAGNASTINDGASAVILASKSFALANDLSYLAVLKDVVEVGIDPKIMGVSPVKAIHQLFERNSLSVEEIDLFEINEAFAASSIAVQQELGIPEEKVNLCGSGISLGHAIGSTGTRIITTACHQLNRIDGQYAVVSLCVGGGLGLAALIERPKEKKTSRFYELTKQERLDTLVFQHKIMTETADELKQTALPDNIAENLTENQVSEISVPMGLLKSIEVNQKEYLVPMATEEPSVVAACNNGAQLAQKLGGFTATMAKKEIRGQIVLMNVSDKKELIKQIKENEPLMISTAEKAYPSIVRRGGGVRKVEIREFAEEPSFLSVDLLVDTKDAMGANMLNTMLEAVATLFKQWFSEEILFSILSNYATDALVTAECQVSFASLGKGDATKGEQIAKKIAAASTFAQIDPYRAATHNKGSMNGIDAVVLATGNDTRSINSAVHAYAARSGQYRGLSQWEVEDGHLKGFIELPLAVATAGGATKALPKAQAALEMLAVNDAKELAEVIAAVGLAQNLAALKALVSEGIQKGHMALQARTLAMNAGAKASEVQKVATRLKRTQMNEENARQILQDIRNQKD</sequence>
<dbReference type="Gene3D" id="3.40.47.10">
    <property type="match status" value="2"/>
</dbReference>
<evidence type="ECO:0000256" key="6">
    <source>
        <dbReference type="ARBA" id="ARBA00023315"/>
    </source>
</evidence>
<dbReference type="InterPro" id="IPR020616">
    <property type="entry name" value="Thiolase_N"/>
</dbReference>
<dbReference type="SUPFAM" id="SSF55035">
    <property type="entry name" value="NAD-binding domain of HMG-CoA reductase"/>
    <property type="match status" value="1"/>
</dbReference>
<dbReference type="NCBIfam" id="TIGR00532">
    <property type="entry name" value="HMG_CoA_R_NAD"/>
    <property type="match status" value="1"/>
</dbReference>
<dbReference type="GO" id="GO:0015936">
    <property type="term" value="P:coenzyme A metabolic process"/>
    <property type="evidence" value="ECO:0007669"/>
    <property type="project" value="InterPro"/>
</dbReference>
<dbReference type="InterPro" id="IPR016039">
    <property type="entry name" value="Thiolase-like"/>
</dbReference>
<dbReference type="RefSeq" id="WP_202583650.1">
    <property type="nucleotide sequence ID" value="NZ_BKBO01000008.1"/>
</dbReference>
<evidence type="ECO:0000313" key="13">
    <source>
        <dbReference type="Proteomes" id="UP000886607"/>
    </source>
</evidence>
<dbReference type="Proteomes" id="UP000886597">
    <property type="component" value="Unassembled WGS sequence"/>
</dbReference>
<evidence type="ECO:0000256" key="2">
    <source>
        <dbReference type="ARBA" id="ARBA00010982"/>
    </source>
</evidence>
<dbReference type="PRINTS" id="PR00071">
    <property type="entry name" value="HMGCOARDTASE"/>
</dbReference>
<reference evidence="11" key="1">
    <citation type="submission" date="2019-08" db="EMBL/GenBank/DDBJ databases">
        <authorList>
            <person name="Ishikawa M."/>
            <person name="Suzuki T."/>
            <person name="Matsutani M."/>
        </authorList>
    </citation>
    <scope>NUCLEOTIDE SEQUENCE</scope>
    <source>
        <strain evidence="11">7C1</strain>
        <strain evidence="10">8C4</strain>
    </source>
</reference>
<name>A0AAN4RK80_9ENTE</name>
<comment type="similarity">
    <text evidence="1">Belongs to the HMG-CoA reductase family.</text>
</comment>
<evidence type="ECO:0000256" key="7">
    <source>
        <dbReference type="ARBA" id="ARBA00030755"/>
    </source>
</evidence>
<accession>A0AAN4RK80</accession>
<dbReference type="GO" id="GO:0003985">
    <property type="term" value="F:acetyl-CoA C-acetyltransferase activity"/>
    <property type="evidence" value="ECO:0007669"/>
    <property type="project" value="UniProtKB-EC"/>
</dbReference>
<dbReference type="CDD" id="cd00644">
    <property type="entry name" value="HMG-CoA_reductase_classII"/>
    <property type="match status" value="1"/>
</dbReference>
<dbReference type="PANTHER" id="PTHR18919">
    <property type="entry name" value="ACETYL-COA C-ACYLTRANSFERASE"/>
    <property type="match status" value="1"/>
</dbReference>
<dbReference type="AlphaFoldDB" id="A0AAN4RK80"/>
<evidence type="ECO:0000256" key="1">
    <source>
        <dbReference type="ARBA" id="ARBA00007661"/>
    </source>
</evidence>
<evidence type="ECO:0000313" key="11">
    <source>
        <dbReference type="EMBL" id="GEQ53962.1"/>
    </source>
</evidence>
<evidence type="ECO:0000313" key="12">
    <source>
        <dbReference type="Proteomes" id="UP000886597"/>
    </source>
</evidence>
<keyword evidence="4" id="KW-0808">Transferase</keyword>
<dbReference type="PROSITE" id="PS01192">
    <property type="entry name" value="HMG_COA_REDUCTASE_3"/>
    <property type="match status" value="1"/>
</dbReference>
<evidence type="ECO:0000256" key="5">
    <source>
        <dbReference type="ARBA" id="ARBA00023002"/>
    </source>
</evidence>
<dbReference type="PANTHER" id="PTHR18919:SF107">
    <property type="entry name" value="ACETYL-COA ACETYLTRANSFERASE, CYTOSOLIC"/>
    <property type="match status" value="1"/>
</dbReference>
<keyword evidence="13" id="KW-1185">Reference proteome</keyword>
<feature type="domain" description="Thiolase N-terminal" evidence="8">
    <location>
        <begin position="4"/>
        <end position="256"/>
    </location>
</feature>
<evidence type="ECO:0000259" key="8">
    <source>
        <dbReference type="Pfam" id="PF00108"/>
    </source>
</evidence>
<evidence type="ECO:0000256" key="3">
    <source>
        <dbReference type="ARBA" id="ARBA00012705"/>
    </source>
</evidence>
<dbReference type="Gene3D" id="1.10.8.660">
    <property type="match status" value="1"/>
</dbReference>
<dbReference type="Gene3D" id="3.90.770.10">
    <property type="entry name" value="3-hydroxy-3-methylglutaryl-coenzyme A Reductase, Chain A, domain 2"/>
    <property type="match status" value="2"/>
</dbReference>
<dbReference type="EMBL" id="BKBQ01000009">
    <property type="protein sequence ID" value="GEQ53962.1"/>
    <property type="molecule type" value="Genomic_DNA"/>
</dbReference>